<feature type="domain" description="CD-NTase-associated protein 12/Pycsar effector protein TIR" evidence="1">
    <location>
        <begin position="123"/>
        <end position="244"/>
    </location>
</feature>
<dbReference type="RefSeq" id="WP_111960483.1">
    <property type="nucleotide sequence ID" value="NZ_BJYI01000021.1"/>
</dbReference>
<dbReference type="PIRSF" id="PIRSF032620">
    <property type="entry name" value="UCP032620"/>
    <property type="match status" value="1"/>
</dbReference>
<dbReference type="InterPro" id="IPR014571">
    <property type="entry name" value="UCP032620"/>
</dbReference>
<proteinExistence type="predicted"/>
<accession>A0A511YF84</accession>
<dbReference type="InterPro" id="IPR019302">
    <property type="entry name" value="CAP12/PCTIR_TIR_dom"/>
</dbReference>
<dbReference type="Proteomes" id="UP000321150">
    <property type="component" value="Unassembled WGS sequence"/>
</dbReference>
<dbReference type="AlphaFoldDB" id="A0A511YF84"/>
<evidence type="ECO:0000313" key="2">
    <source>
        <dbReference type="EMBL" id="GEN73848.1"/>
    </source>
</evidence>
<name>A0A511YF84_9FLAO</name>
<dbReference type="EMBL" id="BJYI01000021">
    <property type="protein sequence ID" value="GEN73848.1"/>
    <property type="molecule type" value="Genomic_DNA"/>
</dbReference>
<sequence length="270" mass="31049">MNNIELVENLIEQAQNLKYKDGKLDEVTKRTKMIIRKSFGENSEYLKDLKGILYSPFVFTSNTPDRTFERSFYNGKQELLNLLNVMLEDLSLDLKLSRKVHDTVANGVFRIMNEETKKEMNKNIFVVHGHNEEMKLSVARTLEKLELIPTILHEQPSKGRTIIEKFTEYSDVGFAVVILSADDIAYPKSSDGSNPKHRARQNVILELGYFLGKLGREKVLALYEENSALEIPSDYMGVLFVPFDKYGKWQYDLVKELRAAGFEVDANKII</sequence>
<dbReference type="GO" id="GO:0050135">
    <property type="term" value="F:NADP+ nucleosidase activity"/>
    <property type="evidence" value="ECO:0007669"/>
    <property type="project" value="InterPro"/>
</dbReference>
<evidence type="ECO:0000313" key="3">
    <source>
        <dbReference type="Proteomes" id="UP000321150"/>
    </source>
</evidence>
<protein>
    <recommendedName>
        <fullName evidence="1">CD-NTase-associated protein 12/Pycsar effector protein TIR domain-containing protein</fullName>
    </recommendedName>
</protein>
<gene>
    <name evidence="2" type="ORF">CLA01_39200</name>
</gene>
<reference evidence="2 3" key="1">
    <citation type="submission" date="2019-07" db="EMBL/GenBank/DDBJ databases">
        <title>Whole genome shotgun sequence of Chryseobacterium lathyri NBRC 105250.</title>
        <authorList>
            <person name="Hosoyama A."/>
            <person name="Uohara A."/>
            <person name="Ohji S."/>
            <person name="Ichikawa N."/>
        </authorList>
    </citation>
    <scope>NUCLEOTIDE SEQUENCE [LARGE SCALE GENOMIC DNA]</scope>
    <source>
        <strain evidence="2 3">NBRC 105250</strain>
    </source>
</reference>
<evidence type="ECO:0000259" key="1">
    <source>
        <dbReference type="Pfam" id="PF10137"/>
    </source>
</evidence>
<dbReference type="OrthoDB" id="5497289at2"/>
<comment type="caution">
    <text evidence="2">The sequence shown here is derived from an EMBL/GenBank/DDBJ whole genome shotgun (WGS) entry which is preliminary data.</text>
</comment>
<organism evidence="2 3">
    <name type="scientific">Chryseobacterium lathyri</name>
    <dbReference type="NCBI Taxonomy" id="395933"/>
    <lineage>
        <taxon>Bacteria</taxon>
        <taxon>Pseudomonadati</taxon>
        <taxon>Bacteroidota</taxon>
        <taxon>Flavobacteriia</taxon>
        <taxon>Flavobacteriales</taxon>
        <taxon>Weeksellaceae</taxon>
        <taxon>Chryseobacterium group</taxon>
        <taxon>Chryseobacterium</taxon>
    </lineage>
</organism>
<dbReference type="Pfam" id="PF10137">
    <property type="entry name" value="CAP12-PCTIR_TIR"/>
    <property type="match status" value="1"/>
</dbReference>